<name>A0A2J6T3G7_9HELO</name>
<accession>A0A2J6T3G7</accession>
<dbReference type="EMBL" id="KZ613846">
    <property type="protein sequence ID" value="PMD57556.1"/>
    <property type="molecule type" value="Genomic_DNA"/>
</dbReference>
<dbReference type="AlphaFoldDB" id="A0A2J6T3G7"/>
<evidence type="ECO:0000313" key="3">
    <source>
        <dbReference type="Proteomes" id="UP000235371"/>
    </source>
</evidence>
<reference evidence="2 3" key="1">
    <citation type="submission" date="2016-04" db="EMBL/GenBank/DDBJ databases">
        <title>A degradative enzymes factory behind the ericoid mycorrhizal symbiosis.</title>
        <authorList>
            <consortium name="DOE Joint Genome Institute"/>
            <person name="Martino E."/>
            <person name="Morin E."/>
            <person name="Grelet G."/>
            <person name="Kuo A."/>
            <person name="Kohler A."/>
            <person name="Daghino S."/>
            <person name="Barry K."/>
            <person name="Choi C."/>
            <person name="Cichocki N."/>
            <person name="Clum A."/>
            <person name="Copeland A."/>
            <person name="Hainaut M."/>
            <person name="Haridas S."/>
            <person name="Labutti K."/>
            <person name="Lindquist E."/>
            <person name="Lipzen A."/>
            <person name="Khouja H.-R."/>
            <person name="Murat C."/>
            <person name="Ohm R."/>
            <person name="Olson A."/>
            <person name="Spatafora J."/>
            <person name="Veneault-Fourrey C."/>
            <person name="Henrissat B."/>
            <person name="Grigoriev I."/>
            <person name="Martin F."/>
            <person name="Perotto S."/>
        </authorList>
    </citation>
    <scope>NUCLEOTIDE SEQUENCE [LARGE SCALE GENOMIC DNA]</scope>
    <source>
        <strain evidence="2 3">E</strain>
    </source>
</reference>
<feature type="compositionally biased region" description="Basic and acidic residues" evidence="1">
    <location>
        <begin position="116"/>
        <end position="127"/>
    </location>
</feature>
<dbReference type="Proteomes" id="UP000235371">
    <property type="component" value="Unassembled WGS sequence"/>
</dbReference>
<sequence length="127" mass="14797">MSPSREVVTGIESGSSTLRITFPVWLTGDEREDDSDPSEDIDVEEAAEKYHELQEQAEKGKLVNLRDVINAQEDLHLRRLDIHSEGWRYDLNVRESYIKNEEEWLANVNRDRKRRSQEEKRGGKGKS</sequence>
<organism evidence="2 3">
    <name type="scientific">Hyaloscypha bicolor E</name>
    <dbReference type="NCBI Taxonomy" id="1095630"/>
    <lineage>
        <taxon>Eukaryota</taxon>
        <taxon>Fungi</taxon>
        <taxon>Dikarya</taxon>
        <taxon>Ascomycota</taxon>
        <taxon>Pezizomycotina</taxon>
        <taxon>Leotiomycetes</taxon>
        <taxon>Helotiales</taxon>
        <taxon>Hyaloscyphaceae</taxon>
        <taxon>Hyaloscypha</taxon>
        <taxon>Hyaloscypha bicolor</taxon>
    </lineage>
</organism>
<protein>
    <submittedName>
        <fullName evidence="2">Uncharacterized protein</fullName>
    </submittedName>
</protein>
<proteinExistence type="predicted"/>
<dbReference type="RefSeq" id="XP_024734460.1">
    <property type="nucleotide sequence ID" value="XM_024871726.1"/>
</dbReference>
<dbReference type="GeneID" id="36579808"/>
<keyword evidence="3" id="KW-1185">Reference proteome</keyword>
<dbReference type="InParanoid" id="A0A2J6T3G7"/>
<evidence type="ECO:0000256" key="1">
    <source>
        <dbReference type="SAM" id="MobiDB-lite"/>
    </source>
</evidence>
<feature type="region of interest" description="Disordered" evidence="1">
    <location>
        <begin position="108"/>
        <end position="127"/>
    </location>
</feature>
<gene>
    <name evidence="2" type="ORF">K444DRAFT_30181</name>
</gene>
<dbReference type="STRING" id="1095630.A0A2J6T3G7"/>
<evidence type="ECO:0000313" key="2">
    <source>
        <dbReference type="EMBL" id="PMD57556.1"/>
    </source>
</evidence>